<dbReference type="InterPro" id="IPR027806">
    <property type="entry name" value="HARBI1_dom"/>
</dbReference>
<keyword evidence="10" id="KW-1185">Reference proteome</keyword>
<evidence type="ECO:0000256" key="7">
    <source>
        <dbReference type="ARBA" id="ARBA00023242"/>
    </source>
</evidence>
<keyword evidence="7" id="KW-0539">Nucleus</keyword>
<dbReference type="GO" id="GO:0005634">
    <property type="term" value="C:nucleus"/>
    <property type="evidence" value="ECO:0007669"/>
    <property type="project" value="UniProtKB-SubCell"/>
</dbReference>
<dbReference type="GO" id="GO:0004518">
    <property type="term" value="F:nuclease activity"/>
    <property type="evidence" value="ECO:0007669"/>
    <property type="project" value="UniProtKB-KW"/>
</dbReference>
<proteinExistence type="inferred from homology"/>
<dbReference type="Ensembl" id="ENSECRT00000031620.1">
    <property type="protein sequence ID" value="ENSECRP00000030965.1"/>
    <property type="gene ID" value="ENSECRG00000021006.1"/>
</dbReference>
<evidence type="ECO:0000313" key="9">
    <source>
        <dbReference type="Ensembl" id="ENSECRP00000030965.1"/>
    </source>
</evidence>
<protein>
    <recommendedName>
        <fullName evidence="8">DDE Tnp4 domain-containing protein</fullName>
    </recommendedName>
</protein>
<accession>A0A8C4XGT5</accession>
<sequence>MSTEKLLCILMLLRRIKKRQKQRHRRRNVRPLNISRHYDGEYSSLVLPTRQMDVEKHHEYFRISAIKFDYLLQRIKPYIKHRCMHIDPVGPAVWLAVTLRYLATGISLRALAASYKLGTSTVCNIVAEVCQAIWAVLKDEFVAFPDTEQWKNIKQDFWSLWHFPNCLGAKDGKHVRVCAPCHTGSAFFNYKGYFTFILMVVCDARYRFTVVDIGAYGRDSDAGVFVRSQFGSQLIQGNLSLLPPSTLPSSEVLSPHVYVIIIVFHILFTGTNLTPEQRIYNYRHSRARRDVENAFGILAARWRIFGKDMECSVDRAQDITKACICLHNYLCAGDSMEPDGARYVSRHLVDEGDIPGEWRCTVDGDSNLTSPGRLTGSRATRTGTLVCDCLKEYFQTVAGKVTFQDAVLHRGTVN</sequence>
<evidence type="ECO:0000259" key="8">
    <source>
        <dbReference type="Pfam" id="PF13359"/>
    </source>
</evidence>
<evidence type="ECO:0000256" key="4">
    <source>
        <dbReference type="ARBA" id="ARBA00022722"/>
    </source>
</evidence>
<keyword evidence="5" id="KW-0479">Metal-binding</keyword>
<evidence type="ECO:0000256" key="2">
    <source>
        <dbReference type="ARBA" id="ARBA00004123"/>
    </source>
</evidence>
<reference evidence="9" key="1">
    <citation type="submission" date="2025-08" db="UniProtKB">
        <authorList>
            <consortium name="Ensembl"/>
        </authorList>
    </citation>
    <scope>IDENTIFICATION</scope>
</reference>
<dbReference type="Pfam" id="PF13359">
    <property type="entry name" value="DDE_Tnp_4"/>
    <property type="match status" value="1"/>
</dbReference>
<organism evidence="9 10">
    <name type="scientific">Erpetoichthys calabaricus</name>
    <name type="common">Rope fish</name>
    <name type="synonym">Calamoichthys calabaricus</name>
    <dbReference type="NCBI Taxonomy" id="27687"/>
    <lineage>
        <taxon>Eukaryota</taxon>
        <taxon>Metazoa</taxon>
        <taxon>Chordata</taxon>
        <taxon>Craniata</taxon>
        <taxon>Vertebrata</taxon>
        <taxon>Euteleostomi</taxon>
        <taxon>Actinopterygii</taxon>
        <taxon>Polypteriformes</taxon>
        <taxon>Polypteridae</taxon>
        <taxon>Erpetoichthys</taxon>
    </lineage>
</organism>
<feature type="domain" description="DDE Tnp4" evidence="8">
    <location>
        <begin position="171"/>
        <end position="328"/>
    </location>
</feature>
<dbReference type="Proteomes" id="UP000694620">
    <property type="component" value="Unassembled WGS sequence"/>
</dbReference>
<comment type="cofactor">
    <cofactor evidence="1">
        <name>a divalent metal cation</name>
        <dbReference type="ChEBI" id="CHEBI:60240"/>
    </cofactor>
</comment>
<evidence type="ECO:0000256" key="1">
    <source>
        <dbReference type="ARBA" id="ARBA00001968"/>
    </source>
</evidence>
<dbReference type="InterPro" id="IPR045249">
    <property type="entry name" value="HARBI1-like"/>
</dbReference>
<evidence type="ECO:0000313" key="10">
    <source>
        <dbReference type="Proteomes" id="UP000694620"/>
    </source>
</evidence>
<dbReference type="GeneTree" id="ENSGT00940000164115"/>
<dbReference type="PANTHER" id="PTHR22930:SF269">
    <property type="entry name" value="NUCLEASE HARBI1-LIKE PROTEIN"/>
    <property type="match status" value="1"/>
</dbReference>
<comment type="similarity">
    <text evidence="3">Belongs to the HARBI1 family.</text>
</comment>
<dbReference type="PANTHER" id="PTHR22930">
    <property type="match status" value="1"/>
</dbReference>
<dbReference type="GO" id="GO:0016787">
    <property type="term" value="F:hydrolase activity"/>
    <property type="evidence" value="ECO:0007669"/>
    <property type="project" value="UniProtKB-KW"/>
</dbReference>
<dbReference type="AlphaFoldDB" id="A0A8C4XGT5"/>
<comment type="subcellular location">
    <subcellularLocation>
        <location evidence="2">Nucleus</location>
    </subcellularLocation>
</comment>
<dbReference type="GO" id="GO:0046872">
    <property type="term" value="F:metal ion binding"/>
    <property type="evidence" value="ECO:0007669"/>
    <property type="project" value="UniProtKB-KW"/>
</dbReference>
<evidence type="ECO:0000256" key="3">
    <source>
        <dbReference type="ARBA" id="ARBA00006958"/>
    </source>
</evidence>
<evidence type="ECO:0000256" key="5">
    <source>
        <dbReference type="ARBA" id="ARBA00022723"/>
    </source>
</evidence>
<name>A0A8C4XGT5_ERPCA</name>
<evidence type="ECO:0000256" key="6">
    <source>
        <dbReference type="ARBA" id="ARBA00022801"/>
    </source>
</evidence>
<keyword evidence="6" id="KW-0378">Hydrolase</keyword>
<reference evidence="9" key="2">
    <citation type="submission" date="2025-09" db="UniProtKB">
        <authorList>
            <consortium name="Ensembl"/>
        </authorList>
    </citation>
    <scope>IDENTIFICATION</scope>
</reference>
<keyword evidence="4" id="KW-0540">Nuclease</keyword>